<evidence type="ECO:0000313" key="2">
    <source>
        <dbReference type="EMBL" id="ODM02327.1"/>
    </source>
</evidence>
<name>A0A1E3A1F8_9FIRM</name>
<dbReference type="AlphaFoldDB" id="A0A1E3A1F8"/>
<comment type="caution">
    <text evidence="2">The sequence shown here is derived from an EMBL/GenBank/DDBJ whole genome shotgun (WGS) entry which is preliminary data.</text>
</comment>
<proteinExistence type="predicted"/>
<gene>
    <name evidence="2" type="ORF">BEI61_05489</name>
</gene>
<keyword evidence="1" id="KW-0812">Transmembrane</keyword>
<dbReference type="Proteomes" id="UP000094067">
    <property type="component" value="Unassembled WGS sequence"/>
</dbReference>
<accession>A0A1E3A1F8</accession>
<sequence length="232" mass="26168">MLLPIIMICVCALLGGGAFLFLKLSDKKRASRNRDRDEAARITANEFVNVKDIRGKFLYTRDGLALCYLKILPISIDLFSKNEKRQIVRQLTANMSSVQYPFQLLAVSRPVDISPLLSELSQTLTASSDIKQKELLKQEIVEMGTFALSGEVVERQFYIKLWDRAAEGAERDLLTRLKYLSGYFEDCGIQTEALEQQDIVRLCNLVNNPSYVHLEDTDFTAAIPILESVGVV</sequence>
<feature type="transmembrane region" description="Helical" evidence="1">
    <location>
        <begin position="5"/>
        <end position="24"/>
    </location>
</feature>
<dbReference type="PATRIC" id="fig|1432052.4.peg.6101"/>
<protein>
    <submittedName>
        <fullName evidence="2">Uncharacterized protein</fullName>
    </submittedName>
</protein>
<keyword evidence="1" id="KW-1133">Transmembrane helix</keyword>
<dbReference type="RefSeq" id="WP_069154873.1">
    <property type="nucleotide sequence ID" value="NZ_MCGH01000004.1"/>
</dbReference>
<evidence type="ECO:0000256" key="1">
    <source>
        <dbReference type="SAM" id="Phobius"/>
    </source>
</evidence>
<keyword evidence="1" id="KW-0472">Membrane</keyword>
<reference evidence="2 3" key="1">
    <citation type="submission" date="2016-07" db="EMBL/GenBank/DDBJ databases">
        <title>Characterization of isolates of Eisenbergiella tayi derived from blood cultures, using whole genome sequencing.</title>
        <authorList>
            <person name="Burdz T."/>
            <person name="Wiebe D."/>
            <person name="Huynh C."/>
            <person name="Bernard K."/>
        </authorList>
    </citation>
    <scope>NUCLEOTIDE SEQUENCE [LARGE SCALE GENOMIC DNA]</scope>
    <source>
        <strain evidence="2 3">NML 110608</strain>
    </source>
</reference>
<dbReference type="EMBL" id="MCGH01000004">
    <property type="protein sequence ID" value="ODM02327.1"/>
    <property type="molecule type" value="Genomic_DNA"/>
</dbReference>
<evidence type="ECO:0000313" key="3">
    <source>
        <dbReference type="Proteomes" id="UP000094067"/>
    </source>
</evidence>
<organism evidence="2 3">
    <name type="scientific">Eisenbergiella tayi</name>
    <dbReference type="NCBI Taxonomy" id="1432052"/>
    <lineage>
        <taxon>Bacteria</taxon>
        <taxon>Bacillati</taxon>
        <taxon>Bacillota</taxon>
        <taxon>Clostridia</taxon>
        <taxon>Lachnospirales</taxon>
        <taxon>Lachnospiraceae</taxon>
        <taxon>Eisenbergiella</taxon>
    </lineage>
</organism>